<dbReference type="NCBIfam" id="TIGR02123">
    <property type="entry name" value="TRAP_fused"/>
    <property type="match status" value="1"/>
</dbReference>
<feature type="transmembrane region" description="Helical" evidence="1">
    <location>
        <begin position="572"/>
        <end position="594"/>
    </location>
</feature>
<feature type="transmembrane region" description="Helical" evidence="1">
    <location>
        <begin position="316"/>
        <end position="337"/>
    </location>
</feature>
<sequence>MAASQDPKLAGVEAQSLRTDVIPDPDQPPDRGGLWGHVATALAVFAGLLHLYTGLFGVFSASVQRAAHWGLLAALVFFIYPARRQRKTGVTVFDLVLVAGVAVATIYLLANWQNRLLRVFMPSPQELVMGTMMIVITLEAARRTAGWFLSLTALIFLVYAQLGPYLPGILRHRGYSLSRVVSFLYSTTEGIFGTPIGISATFIILFILFGAFLNESGGGKFFIDLAYAVAGRFRGGAAKTSVISSALMGTISGSPIANAVTTGTFTIPLMRRNGYPNHVACAVEAAASTGGMIMPPVMGAAAFIMAEYLRVTYTDVAIAAAIPAVLYFVAVFLMVDFEAQRRGIVSLPSESLPDVRKTLRQGGHLLIPLAALIYFLLDRWSPMKAVVWSTLILVAVSWLRRETRLDLPRVLRALDTGVRNAAPVATACAAAGIILGIVSMTGLGVTFSSSLLELSRGNLLLALVITMVASLILGMGLPATAVYLVLATLAAPALESMGVQPIAAHMFVFYFGIISTITPPVALTAYAAAGIGGANPARVGWSAFGLGIVGYIVPFMFVYSPSLLMVGTTWKILGSVVTALLGVYCIAASVTGYLKGRIGVVARTALFIAGLFLIRPGLVTDAVGIGLLALAWLIGDRFGPGQAVAGGPSR</sequence>
<dbReference type="InterPro" id="IPR010656">
    <property type="entry name" value="DctM"/>
</dbReference>
<feature type="transmembrane region" description="Helical" evidence="1">
    <location>
        <begin position="507"/>
        <end position="529"/>
    </location>
</feature>
<reference evidence="4" key="2">
    <citation type="journal article" date="2016" name="Int. J. Syst. Evol. Microbiol.">
        <title>Complete genome sequence and cell structure of Limnochorda pilosa, a Gram-negative spore-former within the phylum Firmicutes.</title>
        <authorList>
            <person name="Watanabe M."/>
            <person name="Kojima H."/>
            <person name="Fukui M."/>
        </authorList>
    </citation>
    <scope>NUCLEOTIDE SEQUENCE [LARGE SCALE GENOMIC DNA]</scope>
    <source>
        <strain evidence="4">HC45</strain>
    </source>
</reference>
<dbReference type="InterPro" id="IPR011853">
    <property type="entry name" value="TRAP_DctM-Dct_fused"/>
</dbReference>
<dbReference type="PANTHER" id="PTHR43849">
    <property type="entry name" value="BLL3936 PROTEIN"/>
    <property type="match status" value="1"/>
</dbReference>
<dbReference type="EMBL" id="AP014924">
    <property type="protein sequence ID" value="BAS28231.1"/>
    <property type="molecule type" value="Genomic_DNA"/>
</dbReference>
<dbReference type="OrthoDB" id="9759894at2"/>
<feature type="transmembrane region" description="Helical" evidence="1">
    <location>
        <begin position="541"/>
        <end position="560"/>
    </location>
</feature>
<evidence type="ECO:0000256" key="1">
    <source>
        <dbReference type="SAM" id="Phobius"/>
    </source>
</evidence>
<evidence type="ECO:0000313" key="3">
    <source>
        <dbReference type="EMBL" id="BAS28231.1"/>
    </source>
</evidence>
<dbReference type="Pfam" id="PF06808">
    <property type="entry name" value="DctM"/>
    <property type="match status" value="1"/>
</dbReference>
<feature type="transmembrane region" description="Helical" evidence="1">
    <location>
        <begin position="66"/>
        <end position="82"/>
    </location>
</feature>
<evidence type="ECO:0000313" key="4">
    <source>
        <dbReference type="Proteomes" id="UP000065807"/>
    </source>
</evidence>
<feature type="transmembrane region" description="Helical" evidence="1">
    <location>
        <begin position="190"/>
        <end position="213"/>
    </location>
</feature>
<name>A0A0K2SM91_LIMPI</name>
<feature type="transmembrane region" description="Helical" evidence="1">
    <location>
        <begin position="606"/>
        <end position="634"/>
    </location>
</feature>
<feature type="transmembrane region" description="Helical" evidence="1">
    <location>
        <begin position="145"/>
        <end position="170"/>
    </location>
</feature>
<feature type="transmembrane region" description="Helical" evidence="1">
    <location>
        <begin position="89"/>
        <end position="110"/>
    </location>
</feature>
<feature type="transmembrane region" description="Helical" evidence="1">
    <location>
        <begin position="421"/>
        <end position="447"/>
    </location>
</feature>
<dbReference type="RefSeq" id="WP_158509660.1">
    <property type="nucleotide sequence ID" value="NZ_AP014924.1"/>
</dbReference>
<protein>
    <submittedName>
        <fullName evidence="3">C4-dicarboxylate ABC transporter</fullName>
    </submittedName>
</protein>
<feature type="transmembrane region" description="Helical" evidence="1">
    <location>
        <begin position="279"/>
        <end position="304"/>
    </location>
</feature>
<dbReference type="STRING" id="1555112.LIP_2390"/>
<keyword evidence="4" id="KW-1185">Reference proteome</keyword>
<dbReference type="PATRIC" id="fig|1555112.3.peg.2438"/>
<keyword evidence="1" id="KW-0812">Transmembrane</keyword>
<feature type="domain" description="TRAP C4-dicarboxylate transport system permease DctM subunit" evidence="2">
    <location>
        <begin position="133"/>
        <end position="567"/>
    </location>
</feature>
<dbReference type="Proteomes" id="UP000065807">
    <property type="component" value="Chromosome"/>
</dbReference>
<keyword evidence="1" id="KW-1133">Transmembrane helix</keyword>
<dbReference type="KEGG" id="lpil:LIP_2390"/>
<dbReference type="AlphaFoldDB" id="A0A0K2SM91"/>
<evidence type="ECO:0000259" key="2">
    <source>
        <dbReference type="Pfam" id="PF06808"/>
    </source>
</evidence>
<feature type="transmembrane region" description="Helical" evidence="1">
    <location>
        <begin position="459"/>
        <end position="486"/>
    </location>
</feature>
<gene>
    <name evidence="3" type="ORF">LIP_2390</name>
</gene>
<keyword evidence="1" id="KW-0472">Membrane</keyword>
<organism evidence="3 4">
    <name type="scientific">Limnochorda pilosa</name>
    <dbReference type="NCBI Taxonomy" id="1555112"/>
    <lineage>
        <taxon>Bacteria</taxon>
        <taxon>Bacillati</taxon>
        <taxon>Bacillota</taxon>
        <taxon>Limnochordia</taxon>
        <taxon>Limnochordales</taxon>
        <taxon>Limnochordaceae</taxon>
        <taxon>Limnochorda</taxon>
    </lineage>
</organism>
<feature type="transmembrane region" description="Helical" evidence="1">
    <location>
        <begin position="38"/>
        <end position="60"/>
    </location>
</feature>
<reference evidence="4" key="1">
    <citation type="submission" date="2015-07" db="EMBL/GenBank/DDBJ databases">
        <title>Complete genome sequence and phylogenetic analysis of Limnochorda pilosa.</title>
        <authorList>
            <person name="Watanabe M."/>
            <person name="Kojima H."/>
            <person name="Fukui M."/>
        </authorList>
    </citation>
    <scope>NUCLEOTIDE SEQUENCE [LARGE SCALE GENOMIC DNA]</scope>
    <source>
        <strain evidence="4">HC45</strain>
    </source>
</reference>
<accession>A0A0K2SM91</accession>
<dbReference type="PANTHER" id="PTHR43849:SF2">
    <property type="entry name" value="BLL3936 PROTEIN"/>
    <property type="match status" value="1"/>
</dbReference>
<proteinExistence type="predicted"/>